<evidence type="ECO:0000256" key="6">
    <source>
        <dbReference type="PIRSR" id="PIRSR005739-1"/>
    </source>
</evidence>
<evidence type="ECO:0000256" key="2">
    <source>
        <dbReference type="ARBA" id="ARBA00022679"/>
    </source>
</evidence>
<dbReference type="SUPFAM" id="SSF53335">
    <property type="entry name" value="S-adenosyl-L-methionine-dependent methyltransferases"/>
    <property type="match status" value="1"/>
</dbReference>
<evidence type="ECO:0000256" key="4">
    <source>
        <dbReference type="ARBA" id="ARBA00034479"/>
    </source>
</evidence>
<evidence type="ECO:0000313" key="10">
    <source>
        <dbReference type="Proteomes" id="UP001567538"/>
    </source>
</evidence>
<feature type="active site" description="Proton acceptor" evidence="6">
    <location>
        <position position="256"/>
    </location>
</feature>
<dbReference type="Proteomes" id="UP001567538">
    <property type="component" value="Unassembled WGS sequence"/>
</dbReference>
<dbReference type="InterPro" id="IPR029063">
    <property type="entry name" value="SAM-dependent_MTases_sf"/>
</dbReference>
<dbReference type="Gene3D" id="3.40.50.150">
    <property type="entry name" value="Vaccinia Virus protein VP39"/>
    <property type="match status" value="1"/>
</dbReference>
<dbReference type="PANTHER" id="PTHR11746">
    <property type="entry name" value="O-METHYLTRANSFERASE"/>
    <property type="match status" value="1"/>
</dbReference>
<feature type="domain" description="O-methyltransferase C-terminal" evidence="7">
    <location>
        <begin position="124"/>
        <end position="336"/>
    </location>
</feature>
<comment type="caution">
    <text evidence="9">The sequence shown here is derived from an EMBL/GenBank/DDBJ whole genome shotgun (WGS) entry which is preliminary data.</text>
</comment>
<evidence type="ECO:0000259" key="7">
    <source>
        <dbReference type="Pfam" id="PF00891"/>
    </source>
</evidence>
<dbReference type="PROSITE" id="PS51683">
    <property type="entry name" value="SAM_OMT_II"/>
    <property type="match status" value="1"/>
</dbReference>
<dbReference type="InterPro" id="IPR036388">
    <property type="entry name" value="WH-like_DNA-bd_sf"/>
</dbReference>
<sequence length="354" mass="39839">MASMNVVDSSQELLEAQAHLWNHIFSYINSMALKCALQLRIPEIIHKHGKPITLSQLADALRINKAKSHGLYRLMRMLVHSNLFLEEGDAYSLTTASRFLLRDNPQSLAPFALVFTDPTMMDPFHHVSEWFRDDCLSPFVTRNGMNYWEFVGSDDKWNWLFNEAMTTDGRFVGSIIVRECKHVFEGLKSVVDVAGGSGAVVKTIAEAVPGLECIVLELPHVVAAMEGSHENVRFVSGDMFEFIPPADACFLKWIMHGWNDEKCVKILEKCKEAVIGSKNGNGGKVIIVDMVVDVEKQEDKETGTQLFMDMVMMAHFTGKERSEKEWAKVFDAAGFKDYKITPVLGSRSVIEVFP</sequence>
<accession>A0ABD1FXE6</accession>
<dbReference type="AlphaFoldDB" id="A0ABD1FXE6"/>
<evidence type="ECO:0000256" key="1">
    <source>
        <dbReference type="ARBA" id="ARBA00022603"/>
    </source>
</evidence>
<evidence type="ECO:0000256" key="5">
    <source>
        <dbReference type="ARBA" id="ARBA00034481"/>
    </source>
</evidence>
<dbReference type="FunFam" id="1.10.10.10:FF:000213">
    <property type="entry name" value="Coniferyl alcohol 9-O-methyltransferase"/>
    <property type="match status" value="1"/>
</dbReference>
<keyword evidence="10" id="KW-1185">Reference proteome</keyword>
<organism evidence="9 10">
    <name type="scientific">Salvia divinorum</name>
    <name type="common">Maria pastora</name>
    <name type="synonym">Diviner's sage</name>
    <dbReference type="NCBI Taxonomy" id="28513"/>
    <lineage>
        <taxon>Eukaryota</taxon>
        <taxon>Viridiplantae</taxon>
        <taxon>Streptophyta</taxon>
        <taxon>Embryophyta</taxon>
        <taxon>Tracheophyta</taxon>
        <taxon>Spermatophyta</taxon>
        <taxon>Magnoliopsida</taxon>
        <taxon>eudicotyledons</taxon>
        <taxon>Gunneridae</taxon>
        <taxon>Pentapetalae</taxon>
        <taxon>asterids</taxon>
        <taxon>lamiids</taxon>
        <taxon>Lamiales</taxon>
        <taxon>Lamiaceae</taxon>
        <taxon>Nepetoideae</taxon>
        <taxon>Mentheae</taxon>
        <taxon>Salviinae</taxon>
        <taxon>Salvia</taxon>
        <taxon>Salvia subgen. Calosphace</taxon>
    </lineage>
</organism>
<evidence type="ECO:0000259" key="8">
    <source>
        <dbReference type="Pfam" id="PF08100"/>
    </source>
</evidence>
<dbReference type="GO" id="GO:0008757">
    <property type="term" value="F:S-adenosylmethionine-dependent methyltransferase activity"/>
    <property type="evidence" value="ECO:0007669"/>
    <property type="project" value="UniProtKB-ARBA"/>
</dbReference>
<dbReference type="InterPro" id="IPR001077">
    <property type="entry name" value="COMT_C"/>
</dbReference>
<comment type="pathway">
    <text evidence="4">Flavonoid metabolism.</text>
</comment>
<keyword evidence="2 9" id="KW-0808">Transferase</keyword>
<comment type="similarity">
    <text evidence="5">Belongs to the class I-like SAM-binding methyltransferase superfamily. Cation-independent O-methyltransferase family. COMT subfamily.</text>
</comment>
<dbReference type="SUPFAM" id="SSF46785">
    <property type="entry name" value="Winged helix' DNA-binding domain"/>
    <property type="match status" value="1"/>
</dbReference>
<dbReference type="Pfam" id="PF00891">
    <property type="entry name" value="Methyltransf_2"/>
    <property type="match status" value="1"/>
</dbReference>
<gene>
    <name evidence="9" type="primary">OMT2</name>
    <name evidence="9" type="ORF">AAHA92_28856</name>
</gene>
<dbReference type="EMBL" id="JBEAFC010000011">
    <property type="protein sequence ID" value="KAL1536165.1"/>
    <property type="molecule type" value="Genomic_DNA"/>
</dbReference>
<dbReference type="Pfam" id="PF08100">
    <property type="entry name" value="Dimerisation"/>
    <property type="match status" value="1"/>
</dbReference>
<keyword evidence="3" id="KW-0949">S-adenosyl-L-methionine</keyword>
<dbReference type="InterPro" id="IPR012967">
    <property type="entry name" value="COMT_dimerisation"/>
</dbReference>
<dbReference type="FunFam" id="3.40.50.150:FF:000057">
    <property type="entry name" value="O-methyltransferase ZRP4"/>
    <property type="match status" value="1"/>
</dbReference>
<dbReference type="InterPro" id="IPR036390">
    <property type="entry name" value="WH_DNA-bd_sf"/>
</dbReference>
<proteinExistence type="inferred from homology"/>
<dbReference type="GO" id="GO:0032259">
    <property type="term" value="P:methylation"/>
    <property type="evidence" value="ECO:0007669"/>
    <property type="project" value="UniProtKB-KW"/>
</dbReference>
<dbReference type="PIRSF" id="PIRSF005739">
    <property type="entry name" value="O-mtase"/>
    <property type="match status" value="1"/>
</dbReference>
<evidence type="ECO:0000256" key="3">
    <source>
        <dbReference type="ARBA" id="ARBA00022691"/>
    </source>
</evidence>
<dbReference type="InterPro" id="IPR016461">
    <property type="entry name" value="COMT-like"/>
</dbReference>
<keyword evidence="1 9" id="KW-0489">Methyltransferase</keyword>
<name>A0ABD1FXE6_SALDI</name>
<protein>
    <submittedName>
        <fullName evidence="9">Xanthohumol 4-O-methyltransferase</fullName>
        <ecNumber evidence="9">2.1.1.240</ecNumber>
    </submittedName>
</protein>
<evidence type="ECO:0000313" key="9">
    <source>
        <dbReference type="EMBL" id="KAL1536165.1"/>
    </source>
</evidence>
<dbReference type="Gene3D" id="1.10.10.10">
    <property type="entry name" value="Winged helix-like DNA-binding domain superfamily/Winged helix DNA-binding domain"/>
    <property type="match status" value="1"/>
</dbReference>
<feature type="domain" description="O-methyltransferase dimerisation" evidence="8">
    <location>
        <begin position="21"/>
        <end position="102"/>
    </location>
</feature>
<reference evidence="9 10" key="1">
    <citation type="submission" date="2024-06" db="EMBL/GenBank/DDBJ databases">
        <title>A chromosome level genome sequence of Diviner's sage (Salvia divinorum).</title>
        <authorList>
            <person name="Ford S.A."/>
            <person name="Ro D.-K."/>
            <person name="Ness R.W."/>
            <person name="Phillips M.A."/>
        </authorList>
    </citation>
    <scope>NUCLEOTIDE SEQUENCE [LARGE SCALE GENOMIC DNA]</scope>
    <source>
        <strain evidence="9">SAF-2024a</strain>
        <tissue evidence="9">Leaf</tissue>
    </source>
</reference>
<dbReference type="GO" id="GO:0102303">
    <property type="term" value="F:resveratrol 3,5-O-dimethyltransferase activity"/>
    <property type="evidence" value="ECO:0007669"/>
    <property type="project" value="UniProtKB-EC"/>
</dbReference>
<dbReference type="EC" id="2.1.1.240" evidence="9"/>